<dbReference type="RefSeq" id="WP_163662222.1">
    <property type="nucleotide sequence ID" value="NZ_QXHD01000004.1"/>
</dbReference>
<evidence type="ECO:0000256" key="1">
    <source>
        <dbReference type="SAM" id="SignalP"/>
    </source>
</evidence>
<dbReference type="EMBL" id="QXHD01000004">
    <property type="protein sequence ID" value="NEZ55110.1"/>
    <property type="molecule type" value="Genomic_DNA"/>
</dbReference>
<protein>
    <recommendedName>
        <fullName evidence="4">Spore coat protein U domain-containing protein</fullName>
    </recommendedName>
</protein>
<feature type="chain" id="PRO_5026836850" description="Spore coat protein U domain-containing protein" evidence="1">
    <location>
        <begin position="26"/>
        <end position="157"/>
    </location>
</feature>
<gene>
    <name evidence="2" type="ORF">DXZ20_05340</name>
</gene>
<organism evidence="2 3">
    <name type="scientific">Adonisia turfae CCMR0081</name>
    <dbReference type="NCBI Taxonomy" id="2292702"/>
    <lineage>
        <taxon>Bacteria</taxon>
        <taxon>Bacillati</taxon>
        <taxon>Cyanobacteriota</taxon>
        <taxon>Adonisia</taxon>
        <taxon>Adonisia turfae</taxon>
    </lineage>
</organism>
<accession>A0A6M0RGS7</accession>
<evidence type="ECO:0000313" key="2">
    <source>
        <dbReference type="EMBL" id="NEZ55110.1"/>
    </source>
</evidence>
<reference evidence="2 3" key="1">
    <citation type="journal article" date="2020" name="Microb. Ecol.">
        <title>Ecogenomics of the Marine Benthic Filamentous Cyanobacterium Adonisia.</title>
        <authorList>
            <person name="Walter J.M."/>
            <person name="Coutinho F.H."/>
            <person name="Leomil L."/>
            <person name="Hargreaves P.I."/>
            <person name="Campeao M.E."/>
            <person name="Vieira V.V."/>
            <person name="Silva B.S."/>
            <person name="Fistarol G.O."/>
            <person name="Salomon P.S."/>
            <person name="Sawabe T."/>
            <person name="Mino S."/>
            <person name="Hosokawa M."/>
            <person name="Miyashita H."/>
            <person name="Maruyama F."/>
            <person name="van Verk M.C."/>
            <person name="Dutilh B.E."/>
            <person name="Thompson C.C."/>
            <person name="Thompson F.L."/>
        </authorList>
    </citation>
    <scope>NUCLEOTIDE SEQUENCE [LARGE SCALE GENOMIC DNA]</scope>
    <source>
        <strain evidence="2 3">CCMR0081</strain>
    </source>
</reference>
<comment type="caution">
    <text evidence="2">The sequence shown here is derived from an EMBL/GenBank/DDBJ whole genome shotgun (WGS) entry which is preliminary data.</text>
</comment>
<proteinExistence type="predicted"/>
<dbReference type="AlphaFoldDB" id="A0A6M0RGS7"/>
<dbReference type="Proteomes" id="UP000481033">
    <property type="component" value="Unassembled WGS sequence"/>
</dbReference>
<evidence type="ECO:0008006" key="4">
    <source>
        <dbReference type="Google" id="ProtNLM"/>
    </source>
</evidence>
<sequence>MKRYFVACSVLMLGAMVCWTPKAFADDSLDVPFDGVVYEQCLLSLVSSGQIEADGGGSMGYRFFADEGYGTPAQITADCNGPAVVTAAPPMQTAGPALSITGFQESFMAPVGTPLGGDTVFISPGLTQLNVGMAYDNQSPIPSGNYGFSVTVTATPN</sequence>
<feature type="signal peptide" evidence="1">
    <location>
        <begin position="1"/>
        <end position="25"/>
    </location>
</feature>
<keyword evidence="1" id="KW-0732">Signal</keyword>
<name>A0A6M0RGS7_9CYAN</name>
<keyword evidence="3" id="KW-1185">Reference proteome</keyword>
<evidence type="ECO:0000313" key="3">
    <source>
        <dbReference type="Proteomes" id="UP000481033"/>
    </source>
</evidence>